<evidence type="ECO:0000256" key="14">
    <source>
        <dbReference type="SAM" id="MobiDB-lite"/>
    </source>
</evidence>
<keyword evidence="6" id="KW-1003">Cell membrane</keyword>
<keyword evidence="7 15" id="KW-0812">Transmembrane</keyword>
<organism evidence="17 18">
    <name type="scientific">Acipenser ruthenus</name>
    <name type="common">Sterlet sturgeon</name>
    <dbReference type="NCBI Taxonomy" id="7906"/>
    <lineage>
        <taxon>Eukaryota</taxon>
        <taxon>Metazoa</taxon>
        <taxon>Chordata</taxon>
        <taxon>Craniata</taxon>
        <taxon>Vertebrata</taxon>
        <taxon>Euteleostomi</taxon>
        <taxon>Actinopterygii</taxon>
        <taxon>Chondrostei</taxon>
        <taxon>Acipenseriformes</taxon>
        <taxon>Acipenseridae</taxon>
        <taxon>Acipenser</taxon>
    </lineage>
</organism>
<dbReference type="GO" id="GO:0017022">
    <property type="term" value="F:myosin binding"/>
    <property type="evidence" value="ECO:0007669"/>
    <property type="project" value="InterPro"/>
</dbReference>
<comment type="similarity">
    <text evidence="4">Belongs to the vezatin family.</text>
</comment>
<gene>
    <name evidence="17" type="ORF">EOD39_13773</name>
</gene>
<dbReference type="Proteomes" id="UP000289886">
    <property type="component" value="Unassembled WGS sequence"/>
</dbReference>
<dbReference type="InterPro" id="IPR026859">
    <property type="entry name" value="Myosin-bd"/>
</dbReference>
<dbReference type="GO" id="GO:0005634">
    <property type="term" value="C:nucleus"/>
    <property type="evidence" value="ECO:0007669"/>
    <property type="project" value="UniProtKB-SubCell"/>
</dbReference>
<protein>
    <recommendedName>
        <fullName evidence="5">Vezatin</fullName>
    </recommendedName>
</protein>
<feature type="domain" description="Myosin-binding" evidence="16">
    <location>
        <begin position="152"/>
        <end position="450"/>
    </location>
</feature>
<dbReference type="AlphaFoldDB" id="A0A662YN05"/>
<keyword evidence="10 13" id="KW-0175">Coiled coil</keyword>
<keyword evidence="8" id="KW-0965">Cell junction</keyword>
<accession>A0A662YN05</accession>
<feature type="transmembrane region" description="Helical" evidence="15">
    <location>
        <begin position="170"/>
        <end position="192"/>
    </location>
</feature>
<evidence type="ECO:0000313" key="18">
    <source>
        <dbReference type="Proteomes" id="UP000289886"/>
    </source>
</evidence>
<dbReference type="GO" id="GO:0005912">
    <property type="term" value="C:adherens junction"/>
    <property type="evidence" value="ECO:0007669"/>
    <property type="project" value="UniProtKB-SubCell"/>
</dbReference>
<comment type="subcellular location">
    <subcellularLocation>
        <location evidence="2">Cell junction</location>
        <location evidence="2">Adherens junction</location>
    </subcellularLocation>
    <subcellularLocation>
        <location evidence="3">Cell membrane</location>
        <topology evidence="3">Multi-pass membrane protein</topology>
    </subcellularLocation>
    <subcellularLocation>
        <location evidence="1">Nucleus</location>
    </subcellularLocation>
</comment>
<evidence type="ECO:0000256" key="4">
    <source>
        <dbReference type="ARBA" id="ARBA00007245"/>
    </source>
</evidence>
<evidence type="ECO:0000256" key="9">
    <source>
        <dbReference type="ARBA" id="ARBA00022989"/>
    </source>
</evidence>
<feature type="compositionally biased region" description="Polar residues" evidence="14">
    <location>
        <begin position="648"/>
        <end position="658"/>
    </location>
</feature>
<dbReference type="PANTHER" id="PTHR15989">
    <property type="entry name" value="VEZATIN"/>
    <property type="match status" value="1"/>
</dbReference>
<feature type="compositionally biased region" description="Acidic residues" evidence="14">
    <location>
        <begin position="782"/>
        <end position="792"/>
    </location>
</feature>
<evidence type="ECO:0000256" key="3">
    <source>
        <dbReference type="ARBA" id="ARBA00004651"/>
    </source>
</evidence>
<dbReference type="PANTHER" id="PTHR15989:SF5">
    <property type="entry name" value="VEZATIN"/>
    <property type="match status" value="1"/>
</dbReference>
<feature type="compositionally biased region" description="Acidic residues" evidence="14">
    <location>
        <begin position="557"/>
        <end position="566"/>
    </location>
</feature>
<feature type="region of interest" description="Disordered" evidence="14">
    <location>
        <begin position="557"/>
        <end position="590"/>
    </location>
</feature>
<proteinExistence type="inferred from homology"/>
<evidence type="ECO:0000259" key="16">
    <source>
        <dbReference type="Pfam" id="PF12632"/>
    </source>
</evidence>
<comment type="caution">
    <text evidence="17">The sequence shown here is derived from an EMBL/GenBank/DDBJ whole genome shotgun (WGS) entry which is preliminary data.</text>
</comment>
<feature type="region of interest" description="Disordered" evidence="14">
    <location>
        <begin position="632"/>
        <end position="667"/>
    </location>
</feature>
<evidence type="ECO:0000256" key="5">
    <source>
        <dbReference type="ARBA" id="ARBA00018125"/>
    </source>
</evidence>
<keyword evidence="9 15" id="KW-1133">Transmembrane helix</keyword>
<reference evidence="17 18" key="1">
    <citation type="submission" date="2019-01" db="EMBL/GenBank/DDBJ databases">
        <title>Draft Genome and Complete Hox-Cluster Characterization of the Sterlet Sturgeon (Acipenser ruthenus).</title>
        <authorList>
            <person name="Wei Q."/>
        </authorList>
    </citation>
    <scope>NUCLEOTIDE SEQUENCE [LARGE SCALE GENOMIC DNA]</scope>
    <source>
        <strain evidence="17">WHYD16114868_AA</strain>
        <tissue evidence="17">Blood</tissue>
    </source>
</reference>
<dbReference type="InterPro" id="IPR026858">
    <property type="entry name" value="Vezatin"/>
</dbReference>
<evidence type="ECO:0000256" key="13">
    <source>
        <dbReference type="SAM" id="Coils"/>
    </source>
</evidence>
<feature type="region of interest" description="Disordered" evidence="14">
    <location>
        <begin position="774"/>
        <end position="803"/>
    </location>
</feature>
<dbReference type="GO" id="GO:0005886">
    <property type="term" value="C:plasma membrane"/>
    <property type="evidence" value="ECO:0007669"/>
    <property type="project" value="UniProtKB-SubCell"/>
</dbReference>
<evidence type="ECO:0000256" key="10">
    <source>
        <dbReference type="ARBA" id="ARBA00023054"/>
    </source>
</evidence>
<evidence type="ECO:0000256" key="7">
    <source>
        <dbReference type="ARBA" id="ARBA00022692"/>
    </source>
</evidence>
<feature type="transmembrane region" description="Helical" evidence="15">
    <location>
        <begin position="145"/>
        <end position="164"/>
    </location>
</feature>
<feature type="compositionally biased region" description="Basic and acidic residues" evidence="14">
    <location>
        <begin position="578"/>
        <end position="590"/>
    </location>
</feature>
<keyword evidence="12" id="KW-0539">Nucleus</keyword>
<evidence type="ECO:0000256" key="8">
    <source>
        <dbReference type="ARBA" id="ARBA00022949"/>
    </source>
</evidence>
<name>A0A662YN05_ACIRT</name>
<evidence type="ECO:0000256" key="2">
    <source>
        <dbReference type="ARBA" id="ARBA00004536"/>
    </source>
</evidence>
<dbReference type="Pfam" id="PF12632">
    <property type="entry name" value="Vezatin"/>
    <property type="match status" value="1"/>
</dbReference>
<dbReference type="EMBL" id="SCEB01000874">
    <property type="protein sequence ID" value="RXM97949.1"/>
    <property type="molecule type" value="Genomic_DNA"/>
</dbReference>
<feature type="coiled-coil region" evidence="13">
    <location>
        <begin position="442"/>
        <end position="469"/>
    </location>
</feature>
<evidence type="ECO:0000256" key="15">
    <source>
        <dbReference type="SAM" id="Phobius"/>
    </source>
</evidence>
<evidence type="ECO:0000313" key="17">
    <source>
        <dbReference type="EMBL" id="RXM97949.1"/>
    </source>
</evidence>
<sequence>MTEEFDEEVVFENSPLFQYLQDLGHTDFETCAAVFQEAEQCTGEEGLHQQDIHTTPRRGLFLKLADAILRLNPFQQGKASDSPEMQLDVGFRQYSLHTILEQEVLLQEDVELIELLDPSILSTGHSEQAENGDTLGLHFIASLNFWDLSVLAAFIGVLIALHLLCDDVSWVALGPGLLAFTAFVFLRGLSLWKTARLRMTMRKCNVQLEELTANSRAFTSLVRKALRLIQETEVISRGFTLVSAACPFNKAGRHRSQQLIGLRKAVYKALRATFRASRLATCHMLKSYPFHLRPQSGCWIDNVTNYVSAVPLKELGLGLSEEELSDEQAQELTDDYSLPALKVLFQLWVGQSSEFFRRLALLLSPVHMPTDSGLSPEHLMHQVVTEVTGPLHRTLTTCLEELRRSYEFHRYFETQHQPQGGGDRSNRARQKCRELNSLYTAVRSLQLHLKALLNEVIILEDDLEKLMVSGEPPEMTCAVYRELEQKLNLIQPHMQASSSCWEEAVSQVDKMVRRATDCKGKPETPGESFTPVLTPTSRPVTLIEDRDPVPEEQELEAYVDDSESDGEGGGGGFDYLSPEERARQKKEGEESKRVLLELKSVLGLRASEMERQKWKQLLFSDQAILKPIVPAETLEPGGTPDSPLDTASPPQEYSQYNNAPKGEGDCSSEFTGSAAVCQTEYCCALPEGAQSEEDTTDRETLNSHRAEGMLHYQYNGTEADAENDVAAAETRPSRDDLGVLPATVHERLSGLHGSAAIGFSSALAAQAAARSYAFSSMQEQTFGEDEDEDGGEDGGKLSSDSEE</sequence>
<evidence type="ECO:0000256" key="11">
    <source>
        <dbReference type="ARBA" id="ARBA00023136"/>
    </source>
</evidence>
<evidence type="ECO:0000256" key="6">
    <source>
        <dbReference type="ARBA" id="ARBA00022475"/>
    </source>
</evidence>
<evidence type="ECO:0000256" key="12">
    <source>
        <dbReference type="ARBA" id="ARBA00023242"/>
    </source>
</evidence>
<keyword evidence="11 15" id="KW-0472">Membrane</keyword>
<evidence type="ECO:0000256" key="1">
    <source>
        <dbReference type="ARBA" id="ARBA00004123"/>
    </source>
</evidence>
<dbReference type="GO" id="GO:0098609">
    <property type="term" value="P:cell-cell adhesion"/>
    <property type="evidence" value="ECO:0007669"/>
    <property type="project" value="InterPro"/>
</dbReference>
<keyword evidence="18" id="KW-1185">Reference proteome</keyword>